<feature type="transmembrane region" description="Helical" evidence="2">
    <location>
        <begin position="72"/>
        <end position="93"/>
    </location>
</feature>
<organism evidence="4 5">
    <name type="scientific">Micromonospora vinacea</name>
    <dbReference type="NCBI Taxonomy" id="709878"/>
    <lineage>
        <taxon>Bacteria</taxon>
        <taxon>Bacillati</taxon>
        <taxon>Actinomycetota</taxon>
        <taxon>Actinomycetes</taxon>
        <taxon>Micromonosporales</taxon>
        <taxon>Micromonosporaceae</taxon>
        <taxon>Micromonospora</taxon>
    </lineage>
</organism>
<sequence length="439" mass="47079">MGEAPLAQPLAARFGRGLPTLADRFDPRANSIGLLRMALAFAVLVAHCWPLALGRSMLGSSETMRQADVGKLAVYGFFVLSGFLITSSALRFSAPRYLWHRALRILPALWVCLLVTALVVAPAIAYYERGTLDGFWGHPQGPLQYLRANWLFAMDQWTISGILRDVPYGRGIESGGPVNGSLWTLRYEVLCYFMLAALAATAVLARARGAMVLLLLGVYGVIIEDFVRGDGLAVLPAKHGVLGPYPVVGTFEKHLVIYLTFAFLLGAVAKLYAHRVPMTGWLAALAAVGVAVTARVGGFYVVGVPLLAFLLLYLAVGLPRWLHSIGRKRDYSYGVYIYAFPVQQVVALLIGVRYGFVTYLAVSSAGTLVLAALSWHLVERPAMSLKDVVVPLPLWRGDGSPAGGDLGPERATRAGVSATDAPAPPAVAAPALQPVEVQG</sequence>
<keyword evidence="2" id="KW-1133">Transmembrane helix</keyword>
<proteinExistence type="predicted"/>
<keyword evidence="2" id="KW-0472">Membrane</keyword>
<protein>
    <submittedName>
        <fullName evidence="4">Peptidoglycan/LPS O-acetylase OafA/YrhL</fullName>
    </submittedName>
</protein>
<evidence type="ECO:0000313" key="4">
    <source>
        <dbReference type="EMBL" id="MBG6101260.1"/>
    </source>
</evidence>
<reference evidence="4 5" key="1">
    <citation type="submission" date="2020-11" db="EMBL/GenBank/DDBJ databases">
        <title>Sequencing the genomes of 1000 actinobacteria strains.</title>
        <authorList>
            <person name="Klenk H.-P."/>
        </authorList>
    </citation>
    <scope>NUCLEOTIDE SEQUENCE [LARGE SCALE GENOMIC DNA]</scope>
    <source>
        <strain evidence="4 5">DSM 101695</strain>
    </source>
</reference>
<dbReference type="InterPro" id="IPR002656">
    <property type="entry name" value="Acyl_transf_3_dom"/>
</dbReference>
<feature type="transmembrane region" description="Helical" evidence="2">
    <location>
        <begin position="105"/>
        <end position="127"/>
    </location>
</feature>
<dbReference type="Proteomes" id="UP000631791">
    <property type="component" value="Unassembled WGS sequence"/>
</dbReference>
<feature type="transmembrane region" description="Helical" evidence="2">
    <location>
        <begin position="306"/>
        <end position="323"/>
    </location>
</feature>
<name>A0ABS0JYB4_9ACTN</name>
<feature type="transmembrane region" description="Helical" evidence="2">
    <location>
        <begin position="34"/>
        <end position="52"/>
    </location>
</feature>
<feature type="transmembrane region" description="Helical" evidence="2">
    <location>
        <begin position="358"/>
        <end position="378"/>
    </location>
</feature>
<dbReference type="EMBL" id="JADOTY010000001">
    <property type="protein sequence ID" value="MBG6101260.1"/>
    <property type="molecule type" value="Genomic_DNA"/>
</dbReference>
<accession>A0ABS0JYB4</accession>
<feature type="domain" description="Acyltransferase 3" evidence="3">
    <location>
        <begin position="31"/>
        <end position="374"/>
    </location>
</feature>
<feature type="transmembrane region" description="Helical" evidence="2">
    <location>
        <begin position="255"/>
        <end position="273"/>
    </location>
</feature>
<feature type="transmembrane region" description="Helical" evidence="2">
    <location>
        <begin position="185"/>
        <end position="205"/>
    </location>
</feature>
<evidence type="ECO:0000256" key="2">
    <source>
        <dbReference type="SAM" id="Phobius"/>
    </source>
</evidence>
<gene>
    <name evidence="4" type="ORF">IW249_001674</name>
</gene>
<evidence type="ECO:0000256" key="1">
    <source>
        <dbReference type="SAM" id="MobiDB-lite"/>
    </source>
</evidence>
<dbReference type="Pfam" id="PF01757">
    <property type="entry name" value="Acyl_transf_3"/>
    <property type="match status" value="1"/>
</dbReference>
<feature type="transmembrane region" description="Helical" evidence="2">
    <location>
        <begin position="212"/>
        <end position="235"/>
    </location>
</feature>
<dbReference type="PANTHER" id="PTHR23028:SF53">
    <property type="entry name" value="ACYL_TRANSF_3 DOMAIN-CONTAINING PROTEIN"/>
    <property type="match status" value="1"/>
</dbReference>
<dbReference type="RefSeq" id="WP_196920234.1">
    <property type="nucleotide sequence ID" value="NZ_JADOTY010000001.1"/>
</dbReference>
<keyword evidence="5" id="KW-1185">Reference proteome</keyword>
<feature type="region of interest" description="Disordered" evidence="1">
    <location>
        <begin position="401"/>
        <end position="439"/>
    </location>
</feature>
<dbReference type="PANTHER" id="PTHR23028">
    <property type="entry name" value="ACETYLTRANSFERASE"/>
    <property type="match status" value="1"/>
</dbReference>
<evidence type="ECO:0000313" key="5">
    <source>
        <dbReference type="Proteomes" id="UP000631791"/>
    </source>
</evidence>
<evidence type="ECO:0000259" key="3">
    <source>
        <dbReference type="Pfam" id="PF01757"/>
    </source>
</evidence>
<dbReference type="InterPro" id="IPR050879">
    <property type="entry name" value="Acyltransferase_3"/>
</dbReference>
<comment type="caution">
    <text evidence="4">The sequence shown here is derived from an EMBL/GenBank/DDBJ whole genome shotgun (WGS) entry which is preliminary data.</text>
</comment>
<keyword evidence="2" id="KW-0812">Transmembrane</keyword>
<feature type="transmembrane region" description="Helical" evidence="2">
    <location>
        <begin position="335"/>
        <end position="352"/>
    </location>
</feature>